<feature type="compositionally biased region" description="Basic residues" evidence="1">
    <location>
        <begin position="90"/>
        <end position="103"/>
    </location>
</feature>
<dbReference type="PANTHER" id="PTHR13422">
    <property type="entry name" value="SIN3-HDAC COMPLEX-ASSOCIATED FACTOR"/>
    <property type="match status" value="1"/>
</dbReference>
<name>A0A1B6DXC5_9HEMI</name>
<protein>
    <submittedName>
        <fullName evidence="2">Uncharacterized protein</fullName>
    </submittedName>
</protein>
<evidence type="ECO:0000256" key="1">
    <source>
        <dbReference type="SAM" id="MobiDB-lite"/>
    </source>
</evidence>
<dbReference type="AlphaFoldDB" id="A0A1B6DXC5"/>
<reference evidence="2" key="1">
    <citation type="submission" date="2015-12" db="EMBL/GenBank/DDBJ databases">
        <title>De novo transcriptome assembly of four potential Pierce s Disease insect vectors from Arizona vineyards.</title>
        <authorList>
            <person name="Tassone E.E."/>
        </authorList>
    </citation>
    <scope>NUCLEOTIDE SEQUENCE</scope>
</reference>
<organism evidence="2">
    <name type="scientific">Clastoptera arizonana</name>
    <name type="common">Arizona spittle bug</name>
    <dbReference type="NCBI Taxonomy" id="38151"/>
    <lineage>
        <taxon>Eukaryota</taxon>
        <taxon>Metazoa</taxon>
        <taxon>Ecdysozoa</taxon>
        <taxon>Arthropoda</taxon>
        <taxon>Hexapoda</taxon>
        <taxon>Insecta</taxon>
        <taxon>Pterygota</taxon>
        <taxon>Neoptera</taxon>
        <taxon>Paraneoptera</taxon>
        <taxon>Hemiptera</taxon>
        <taxon>Auchenorrhyncha</taxon>
        <taxon>Cercopoidea</taxon>
        <taxon>Clastopteridae</taxon>
        <taxon>Clastoptera</taxon>
    </lineage>
</organism>
<feature type="region of interest" description="Disordered" evidence="1">
    <location>
        <begin position="216"/>
        <end position="240"/>
    </location>
</feature>
<evidence type="ECO:0000313" key="2">
    <source>
        <dbReference type="EMBL" id="JAS30334.1"/>
    </source>
</evidence>
<accession>A0A1B6DXC5</accession>
<feature type="compositionally biased region" description="Basic and acidic residues" evidence="1">
    <location>
        <begin position="104"/>
        <end position="117"/>
    </location>
</feature>
<gene>
    <name evidence="2" type="ORF">g.5940</name>
</gene>
<feature type="region of interest" description="Disordered" evidence="1">
    <location>
        <begin position="88"/>
        <end position="117"/>
    </location>
</feature>
<dbReference type="EMBL" id="GEDC01006964">
    <property type="protein sequence ID" value="JAS30334.1"/>
    <property type="molecule type" value="Transcribed_RNA"/>
</dbReference>
<dbReference type="Pfam" id="PF15396">
    <property type="entry name" value="FAM60A"/>
    <property type="match status" value="1"/>
</dbReference>
<sequence>MFSFHKPKVYRSPAGCCICKAKSSSSRFTDSKKYEEDFMDCFQLEEKRAGEVCNACVLLVKRWKKLPPGTQRHWRHVVDARAGPGTKSFVKIKSKKNKRKNKVQKKDDEEMEDEDKKVNESLPCVDYNLNEGGAGTLSDPPSPRSEEEELAVLKRPMSLKRVPAQPPVSAFLDLTYWKREKVCCGIIFTGQKSEVIIDPRFLKQCSACRSQPAVASSTTTKGFSDSSSDSGYDESSNQGEVVQVILNNN</sequence>
<dbReference type="PANTHER" id="PTHR13422:SF12">
    <property type="entry name" value="SIN3-HDAC COMPLEX-ASSOCIATED FACTOR"/>
    <property type="match status" value="1"/>
</dbReference>
<dbReference type="GO" id="GO:0030336">
    <property type="term" value="P:negative regulation of cell migration"/>
    <property type="evidence" value="ECO:0007669"/>
    <property type="project" value="TreeGrafter"/>
</dbReference>
<dbReference type="GO" id="GO:0070822">
    <property type="term" value="C:Sin3-type complex"/>
    <property type="evidence" value="ECO:0007669"/>
    <property type="project" value="TreeGrafter"/>
</dbReference>
<dbReference type="InterPro" id="IPR026065">
    <property type="entry name" value="FAM60A"/>
</dbReference>
<proteinExistence type="predicted"/>
<feature type="compositionally biased region" description="Low complexity" evidence="1">
    <location>
        <begin position="216"/>
        <end position="236"/>
    </location>
</feature>